<proteinExistence type="predicted"/>
<dbReference type="AlphaFoldDB" id="A0A0E9W869"/>
<dbReference type="EMBL" id="GBXM01022076">
    <property type="protein sequence ID" value="JAH86501.1"/>
    <property type="molecule type" value="Transcribed_RNA"/>
</dbReference>
<sequence>MKINISPLKNTHPMIFFSFNYPLPNYPLPEAIKGEGKRQYKHCVKLPTP</sequence>
<name>A0A0E9W869_ANGAN</name>
<reference evidence="1" key="2">
    <citation type="journal article" date="2015" name="Fish Shellfish Immunol.">
        <title>Early steps in the European eel (Anguilla anguilla)-Vibrio vulnificus interaction in the gills: Role of the RtxA13 toxin.</title>
        <authorList>
            <person name="Callol A."/>
            <person name="Pajuelo D."/>
            <person name="Ebbesson L."/>
            <person name="Teles M."/>
            <person name="MacKenzie S."/>
            <person name="Amaro C."/>
        </authorList>
    </citation>
    <scope>NUCLEOTIDE SEQUENCE</scope>
</reference>
<reference evidence="1" key="1">
    <citation type="submission" date="2014-11" db="EMBL/GenBank/DDBJ databases">
        <authorList>
            <person name="Amaro Gonzalez C."/>
        </authorList>
    </citation>
    <scope>NUCLEOTIDE SEQUENCE</scope>
</reference>
<accession>A0A0E9W869</accession>
<protein>
    <submittedName>
        <fullName evidence="1">Uncharacterized protein</fullName>
    </submittedName>
</protein>
<organism evidence="1">
    <name type="scientific">Anguilla anguilla</name>
    <name type="common">European freshwater eel</name>
    <name type="synonym">Muraena anguilla</name>
    <dbReference type="NCBI Taxonomy" id="7936"/>
    <lineage>
        <taxon>Eukaryota</taxon>
        <taxon>Metazoa</taxon>
        <taxon>Chordata</taxon>
        <taxon>Craniata</taxon>
        <taxon>Vertebrata</taxon>
        <taxon>Euteleostomi</taxon>
        <taxon>Actinopterygii</taxon>
        <taxon>Neopterygii</taxon>
        <taxon>Teleostei</taxon>
        <taxon>Anguilliformes</taxon>
        <taxon>Anguillidae</taxon>
        <taxon>Anguilla</taxon>
    </lineage>
</organism>
<evidence type="ECO:0000313" key="1">
    <source>
        <dbReference type="EMBL" id="JAH86501.1"/>
    </source>
</evidence>